<dbReference type="PANTHER" id="PTHR11926">
    <property type="entry name" value="GLUCOSYL/GLUCURONOSYL TRANSFERASES"/>
    <property type="match status" value="1"/>
</dbReference>
<evidence type="ECO:0000256" key="3">
    <source>
        <dbReference type="ARBA" id="ARBA00022676"/>
    </source>
</evidence>
<comment type="pathway">
    <text evidence="1">Pigment biosynthesis; anthocyanin biosynthesis.</text>
</comment>
<dbReference type="SUPFAM" id="SSF53756">
    <property type="entry name" value="UDP-Glycosyltransferase/glycogen phosphorylase"/>
    <property type="match status" value="1"/>
</dbReference>
<dbReference type="EC" id="2.4.1.-" evidence="9"/>
<keyword evidence="11" id="KW-1185">Reference proteome</keyword>
<dbReference type="AlphaFoldDB" id="A0ABD1W4E3"/>
<dbReference type="PROSITE" id="PS00375">
    <property type="entry name" value="UDPGT"/>
    <property type="match status" value="1"/>
</dbReference>
<dbReference type="Pfam" id="PF00201">
    <property type="entry name" value="UDPGT"/>
    <property type="match status" value="1"/>
</dbReference>
<evidence type="ECO:0000256" key="7">
    <source>
        <dbReference type="ARBA" id="ARBA00056922"/>
    </source>
</evidence>
<comment type="similarity">
    <text evidence="2 8">Belongs to the UDP-glycosyltransferase family.</text>
</comment>
<dbReference type="EMBL" id="JBFOLJ010000004">
    <property type="protein sequence ID" value="KAL2544534.1"/>
    <property type="molecule type" value="Genomic_DNA"/>
</dbReference>
<comment type="catalytic activity">
    <reaction evidence="6">
        <text>an anthocyanidin 3-O-beta-D-glucoside + UDP-alpha-D-glucose = an anthocyanidin 3,5-di-O-beta-D-glucoside + UDP + 2 H(+)</text>
        <dbReference type="Rhea" id="RHEA:35423"/>
        <dbReference type="ChEBI" id="CHEBI:15378"/>
        <dbReference type="ChEBI" id="CHEBI:16307"/>
        <dbReference type="ChEBI" id="CHEBI:57503"/>
        <dbReference type="ChEBI" id="CHEBI:58223"/>
        <dbReference type="ChEBI" id="CHEBI:58885"/>
        <dbReference type="EC" id="2.4.1.298"/>
    </reaction>
</comment>
<evidence type="ECO:0000313" key="11">
    <source>
        <dbReference type="Proteomes" id="UP001604277"/>
    </source>
</evidence>
<evidence type="ECO:0000256" key="1">
    <source>
        <dbReference type="ARBA" id="ARBA00004935"/>
    </source>
</evidence>
<dbReference type="GO" id="GO:0102816">
    <property type="term" value="F:UDP-D-glucose:delphinidin 3-O-glucosyl-5-O-caffeoylglucoside -O-beta-D-glucosyltransferase activity"/>
    <property type="evidence" value="ECO:0007669"/>
    <property type="project" value="UniProtKB-EC"/>
</dbReference>
<keyword evidence="3 8" id="KW-0328">Glycosyltransferase</keyword>
<protein>
    <recommendedName>
        <fullName evidence="9">Glycosyltransferase</fullName>
        <ecNumber evidence="9">2.4.1.-</ecNumber>
    </recommendedName>
</protein>
<evidence type="ECO:0000256" key="6">
    <source>
        <dbReference type="ARBA" id="ARBA00050360"/>
    </source>
</evidence>
<comment type="function">
    <text evidence="7">Catalyzes the glucosylation at the O-5 position of anthocyanidin 3-glucosides to form anthocyanidin 3,5-di-O-glucosides using UDP-glucose as sugar donor. Anthocyanidin 3,5-di-O-glucosides are molecules that are responsible for pigmentation. Also acts on anthocyanidin 3-O-(6-O-malonylglucoside). Much less active with hydroxycinnamoylglucose derivatives. No activity in the absence of the 3-O-glucoside group.</text>
</comment>
<evidence type="ECO:0000256" key="9">
    <source>
        <dbReference type="RuleBase" id="RU362057"/>
    </source>
</evidence>
<evidence type="ECO:0000256" key="5">
    <source>
        <dbReference type="ARBA" id="ARBA00022729"/>
    </source>
</evidence>
<dbReference type="Proteomes" id="UP001604277">
    <property type="component" value="Unassembled WGS sequence"/>
</dbReference>
<evidence type="ECO:0000256" key="8">
    <source>
        <dbReference type="RuleBase" id="RU003718"/>
    </source>
</evidence>
<dbReference type="PANTHER" id="PTHR11926:SF1553">
    <property type="entry name" value="GLYCOSYLTRANSFERASE"/>
    <property type="match status" value="1"/>
</dbReference>
<dbReference type="FunFam" id="3.40.50.2000:FF:000057">
    <property type="entry name" value="Glycosyltransferase"/>
    <property type="match status" value="1"/>
</dbReference>
<dbReference type="InterPro" id="IPR035595">
    <property type="entry name" value="UDP_glycos_trans_CS"/>
</dbReference>
<dbReference type="CDD" id="cd03784">
    <property type="entry name" value="GT1_Gtf-like"/>
    <property type="match status" value="1"/>
</dbReference>
<dbReference type="InterPro" id="IPR002213">
    <property type="entry name" value="UDP_glucos_trans"/>
</dbReference>
<keyword evidence="5" id="KW-0732">Signal</keyword>
<dbReference type="FunFam" id="3.40.50.2000:FF:000019">
    <property type="entry name" value="Glycosyltransferase"/>
    <property type="match status" value="1"/>
</dbReference>
<evidence type="ECO:0000256" key="4">
    <source>
        <dbReference type="ARBA" id="ARBA00022679"/>
    </source>
</evidence>
<dbReference type="Gene3D" id="3.40.50.2000">
    <property type="entry name" value="Glycogen Phosphorylase B"/>
    <property type="match status" value="2"/>
</dbReference>
<comment type="caution">
    <text evidence="10">The sequence shown here is derived from an EMBL/GenBank/DDBJ whole genome shotgun (WGS) entry which is preliminary data.</text>
</comment>
<gene>
    <name evidence="10" type="ORF">Fot_13767</name>
</gene>
<proteinExistence type="inferred from homology"/>
<reference evidence="11" key="1">
    <citation type="submission" date="2024-07" db="EMBL/GenBank/DDBJ databases">
        <title>Two chromosome-level genome assemblies of Korean endemic species Abeliophyllum distichum and Forsythia ovata (Oleaceae).</title>
        <authorList>
            <person name="Jang H."/>
        </authorList>
    </citation>
    <scope>NUCLEOTIDE SEQUENCE [LARGE SCALE GENOMIC DNA]</scope>
</reference>
<evidence type="ECO:0000313" key="10">
    <source>
        <dbReference type="EMBL" id="KAL2544534.1"/>
    </source>
</evidence>
<evidence type="ECO:0000256" key="2">
    <source>
        <dbReference type="ARBA" id="ARBA00009995"/>
    </source>
</evidence>
<organism evidence="10 11">
    <name type="scientific">Forsythia ovata</name>
    <dbReference type="NCBI Taxonomy" id="205694"/>
    <lineage>
        <taxon>Eukaryota</taxon>
        <taxon>Viridiplantae</taxon>
        <taxon>Streptophyta</taxon>
        <taxon>Embryophyta</taxon>
        <taxon>Tracheophyta</taxon>
        <taxon>Spermatophyta</taxon>
        <taxon>Magnoliopsida</taxon>
        <taxon>eudicotyledons</taxon>
        <taxon>Gunneridae</taxon>
        <taxon>Pentapetalae</taxon>
        <taxon>asterids</taxon>
        <taxon>lamiids</taxon>
        <taxon>Lamiales</taxon>
        <taxon>Oleaceae</taxon>
        <taxon>Forsythieae</taxon>
        <taxon>Forsythia</taxon>
    </lineage>
</organism>
<dbReference type="GO" id="GO:0008194">
    <property type="term" value="F:UDP-glycosyltransferase activity"/>
    <property type="evidence" value="ECO:0007669"/>
    <property type="project" value="UniProtKB-ARBA"/>
</dbReference>
<sequence>MEKGKENHKAHCLILPFPVQGHINPMLQFAKRLRPKGVKITLLLTKFLRKTMQEFSGSSNISLEAISDGFDEGGRADSESPEAYYARFRLVGTETLSELLEKYKTDCAVNCIIYDPFLPWVLDVAKKFGLVCAAFFTQSCAVDNIYYCVYKKELKLPLLETEKTVNIPGLPELEPSDLPSFVYVHGSYPESFEMILNQFQNLEKADWILVNTFHKLEQEVIDWMAKFLPVKAIGPTIPSMYLDKRIQDDKDYGLSVFKTINNVCMKWLNERASRSVVYVSFGSLAELGAEQMEELAHGLKTSNKYFLWVVRSSQEAKLPKNFSEKMSNKGLIVSWCPQLEVLAHEAIGCFITHCGWNSTLEALSLGVPTVAMPQWTDQSTNAKFVKNVWKMGIKARQDGNGLVEQTEIVRCINHVMDGDRGKEIRKNAKKWKEIAREAVDEEGSSNKSIEEFVSSLMNPSTKII</sequence>
<keyword evidence="4 8" id="KW-0808">Transferase</keyword>
<accession>A0ABD1W4E3</accession>
<name>A0ABD1W4E3_9LAMI</name>